<evidence type="ECO:0000313" key="5">
    <source>
        <dbReference type="EMBL" id="OAF09181.1"/>
    </source>
</evidence>
<evidence type="ECO:0000313" key="6">
    <source>
        <dbReference type="Proteomes" id="UP000076959"/>
    </source>
</evidence>
<dbReference type="EMBL" id="LUUB01000085">
    <property type="protein sequence ID" value="OAF04430.1"/>
    <property type="molecule type" value="Genomic_DNA"/>
</dbReference>
<protein>
    <submittedName>
        <fullName evidence="4">Uncharacterized protein</fullName>
    </submittedName>
</protein>
<accession>A0A176YMP4</accession>
<organism evidence="4 6">
    <name type="scientific">Bradyrhizobium centrolobii</name>
    <dbReference type="NCBI Taxonomy" id="1505087"/>
    <lineage>
        <taxon>Bacteria</taxon>
        <taxon>Pseudomonadati</taxon>
        <taxon>Pseudomonadota</taxon>
        <taxon>Alphaproteobacteria</taxon>
        <taxon>Hyphomicrobiales</taxon>
        <taxon>Nitrobacteraceae</taxon>
        <taxon>Bradyrhizobium</taxon>
    </lineage>
</organism>
<dbReference type="EMBL" id="LUUB01000093">
    <property type="protein sequence ID" value="OAF02811.1"/>
    <property type="molecule type" value="Genomic_DNA"/>
</dbReference>
<evidence type="ECO:0000313" key="4">
    <source>
        <dbReference type="EMBL" id="OAF07413.1"/>
    </source>
</evidence>
<proteinExistence type="predicted"/>
<evidence type="ECO:0000313" key="2">
    <source>
        <dbReference type="EMBL" id="OAF02811.1"/>
    </source>
</evidence>
<name>A0A176YMP4_9BRAD</name>
<keyword evidence="6" id="KW-1185">Reference proteome</keyword>
<dbReference type="AlphaFoldDB" id="A0A176YMP4"/>
<feature type="region of interest" description="Disordered" evidence="1">
    <location>
        <begin position="42"/>
        <end position="81"/>
    </location>
</feature>
<reference evidence="4 6" key="1">
    <citation type="submission" date="2016-03" db="EMBL/GenBank/DDBJ databases">
        <title>Draft Genome Sequence of the Strain BR 10245 (Bradyrhizobium sp.) isolated from nodules of Centrolobium paraense.</title>
        <authorList>
            <person name="Simoes-Araujo J.L.Sr."/>
            <person name="Barauna A.C."/>
            <person name="Silva K."/>
            <person name="Zilli J.E."/>
        </authorList>
    </citation>
    <scope>NUCLEOTIDE SEQUENCE [LARGE SCALE GENOMIC DNA]</scope>
    <source>
        <strain evidence="4 6">BR 10245</strain>
    </source>
</reference>
<dbReference type="Proteomes" id="UP000076959">
    <property type="component" value="Unassembled WGS sequence"/>
</dbReference>
<comment type="caution">
    <text evidence="4">The sequence shown here is derived from an EMBL/GenBank/DDBJ whole genome shotgun (WGS) entry which is preliminary data.</text>
</comment>
<dbReference type="EMBL" id="LUUB01000069">
    <property type="protein sequence ID" value="OAF07413.1"/>
    <property type="molecule type" value="Genomic_DNA"/>
</dbReference>
<sequence length="81" mass="8442">MERSTVLLCVPCQGALFSLVEVQAGKLSLQPEVLGAGQEATNDLKHSEKRPLLGVIGPRGPQLASEHRAGSESVIVGADPP</sequence>
<evidence type="ECO:0000313" key="3">
    <source>
        <dbReference type="EMBL" id="OAF04430.1"/>
    </source>
</evidence>
<dbReference type="EMBL" id="LUUB01000057">
    <property type="protein sequence ID" value="OAF09181.1"/>
    <property type="molecule type" value="Genomic_DNA"/>
</dbReference>
<gene>
    <name evidence="5" type="ORF">AYJ54_00030</name>
    <name evidence="4" type="ORF">AYJ54_17795</name>
    <name evidence="3" type="ORF">AYJ54_24045</name>
    <name evidence="2" type="ORF">AYJ54_25770</name>
</gene>
<feature type="compositionally biased region" description="Basic and acidic residues" evidence="1">
    <location>
        <begin position="42"/>
        <end position="51"/>
    </location>
</feature>
<evidence type="ECO:0000256" key="1">
    <source>
        <dbReference type="SAM" id="MobiDB-lite"/>
    </source>
</evidence>